<keyword evidence="4" id="KW-1185">Reference proteome</keyword>
<sequence>MGHFVIREEHYHAVREEQYEYYVAPPQDDSLKIMLENFGKRAEQNAFVDYQQRQKYNQQDCGYKGPYLHATVAQQQPATTHKVQTTFAPPKGHYQQPIAHKGPNYLRTGIAHQGHVQQPNEGSQLQGPPSKTHGGVMDCNEAAKLYGGVVITEYGRNKYTLRAN</sequence>
<feature type="region of interest" description="Disordered" evidence="1">
    <location>
        <begin position="116"/>
        <end position="136"/>
    </location>
</feature>
<proteinExistence type="predicted"/>
<evidence type="ECO:0000313" key="3">
    <source>
        <dbReference type="EMBL" id="EXC23302.1"/>
    </source>
</evidence>
<dbReference type="Proteomes" id="UP000030645">
    <property type="component" value="Unassembled WGS sequence"/>
</dbReference>
<organism evidence="2 4">
    <name type="scientific">Morus notabilis</name>
    <dbReference type="NCBI Taxonomy" id="981085"/>
    <lineage>
        <taxon>Eukaryota</taxon>
        <taxon>Viridiplantae</taxon>
        <taxon>Streptophyta</taxon>
        <taxon>Embryophyta</taxon>
        <taxon>Tracheophyta</taxon>
        <taxon>Spermatophyta</taxon>
        <taxon>Magnoliopsida</taxon>
        <taxon>eudicotyledons</taxon>
        <taxon>Gunneridae</taxon>
        <taxon>Pentapetalae</taxon>
        <taxon>rosids</taxon>
        <taxon>fabids</taxon>
        <taxon>Rosales</taxon>
        <taxon>Moraceae</taxon>
        <taxon>Moreae</taxon>
        <taxon>Morus</taxon>
    </lineage>
</organism>
<gene>
    <name evidence="2" type="ORF">L484_005250</name>
    <name evidence="3" type="ORF">L484_005252</name>
</gene>
<dbReference type="AlphaFoldDB" id="W9SAU1"/>
<name>W9SAU1_9ROSA</name>
<reference evidence="2" key="2">
    <citation type="submission" date="2013-06" db="EMBL/GenBank/DDBJ databases">
        <title>Draft Genome Sequence of a Mulberry Tree, Morus notabilis C.K. Schn.</title>
        <authorList>
            <person name="He N."/>
            <person name="Zhao S."/>
        </authorList>
    </citation>
    <scope>NUCLEOTIDE SEQUENCE</scope>
</reference>
<protein>
    <submittedName>
        <fullName evidence="2">Uncharacterized protein</fullName>
    </submittedName>
</protein>
<evidence type="ECO:0000256" key="1">
    <source>
        <dbReference type="SAM" id="MobiDB-lite"/>
    </source>
</evidence>
<reference evidence="4" key="1">
    <citation type="submission" date="2013-01" db="EMBL/GenBank/DDBJ databases">
        <title>Draft Genome Sequence of a Mulberry Tree, Morus notabilis C.K. Schneid.</title>
        <authorList>
            <person name="He N."/>
            <person name="Zhao S."/>
        </authorList>
    </citation>
    <scope>NUCLEOTIDE SEQUENCE</scope>
</reference>
<evidence type="ECO:0000313" key="2">
    <source>
        <dbReference type="EMBL" id="EXC23300.1"/>
    </source>
</evidence>
<dbReference type="EMBL" id="KE345992">
    <property type="protein sequence ID" value="EXC23302.1"/>
    <property type="molecule type" value="Genomic_DNA"/>
</dbReference>
<accession>W9SAU1</accession>
<dbReference type="EMBL" id="KE345992">
    <property type="protein sequence ID" value="EXC23300.1"/>
    <property type="molecule type" value="Genomic_DNA"/>
</dbReference>
<feature type="compositionally biased region" description="Polar residues" evidence="1">
    <location>
        <begin position="116"/>
        <end position="129"/>
    </location>
</feature>
<evidence type="ECO:0000313" key="4">
    <source>
        <dbReference type="Proteomes" id="UP000030645"/>
    </source>
</evidence>